<dbReference type="EMBL" id="ML002694">
    <property type="protein sequence ID" value="RKP36228.1"/>
    <property type="molecule type" value="Genomic_DNA"/>
</dbReference>
<dbReference type="InterPro" id="IPR039724">
    <property type="entry name" value="WDR91"/>
</dbReference>
<evidence type="ECO:0000313" key="10">
    <source>
        <dbReference type="Proteomes" id="UP000268162"/>
    </source>
</evidence>
<organism evidence="9 10">
    <name type="scientific">Dimargaris cristalligena</name>
    <dbReference type="NCBI Taxonomy" id="215637"/>
    <lineage>
        <taxon>Eukaryota</taxon>
        <taxon>Fungi</taxon>
        <taxon>Fungi incertae sedis</taxon>
        <taxon>Zoopagomycota</taxon>
        <taxon>Kickxellomycotina</taxon>
        <taxon>Dimargaritomycetes</taxon>
        <taxon>Dimargaritales</taxon>
        <taxon>Dimargaritaceae</taxon>
        <taxon>Dimargaris</taxon>
    </lineage>
</organism>
<dbReference type="InterPro" id="IPR001680">
    <property type="entry name" value="WD40_rpt"/>
</dbReference>
<evidence type="ECO:0000256" key="4">
    <source>
        <dbReference type="ARBA" id="ARBA00022753"/>
    </source>
</evidence>
<protein>
    <submittedName>
        <fullName evidence="9">WD40-repeat-containing domain protein</fullName>
    </submittedName>
</protein>
<evidence type="ECO:0000256" key="5">
    <source>
        <dbReference type="PROSITE-ProRule" id="PRU00221"/>
    </source>
</evidence>
<feature type="region of interest" description="Disordered" evidence="7">
    <location>
        <begin position="240"/>
        <end position="270"/>
    </location>
</feature>
<dbReference type="Pfam" id="PF23138">
    <property type="entry name" value="CTLH_Armc9"/>
    <property type="match status" value="1"/>
</dbReference>
<gene>
    <name evidence="9" type="ORF">BJ085DRAFT_41497</name>
</gene>
<evidence type="ECO:0000256" key="6">
    <source>
        <dbReference type="SAM" id="Coils"/>
    </source>
</evidence>
<keyword evidence="10" id="KW-1185">Reference proteome</keyword>
<dbReference type="SMART" id="SM00320">
    <property type="entry name" value="WD40"/>
    <property type="match status" value="3"/>
</dbReference>
<feature type="region of interest" description="Disordered" evidence="7">
    <location>
        <begin position="289"/>
        <end position="337"/>
    </location>
</feature>
<feature type="compositionally biased region" description="Pro residues" evidence="7">
    <location>
        <begin position="252"/>
        <end position="262"/>
    </location>
</feature>
<keyword evidence="4" id="KW-0967">Endosome</keyword>
<dbReference type="GO" id="GO:0051898">
    <property type="term" value="P:negative regulation of phosphatidylinositol 3-kinase/protein kinase B signal transduction"/>
    <property type="evidence" value="ECO:0007669"/>
    <property type="project" value="InterPro"/>
</dbReference>
<dbReference type="InterPro" id="IPR015943">
    <property type="entry name" value="WD40/YVTN_repeat-like_dom_sf"/>
</dbReference>
<dbReference type="PROSITE" id="PS50082">
    <property type="entry name" value="WD_REPEATS_2"/>
    <property type="match status" value="1"/>
</dbReference>
<keyword evidence="5" id="KW-0853">WD repeat</keyword>
<dbReference type="Gene3D" id="2.130.10.10">
    <property type="entry name" value="YVTN repeat-like/Quinoprotein amine dehydrogenase"/>
    <property type="match status" value="2"/>
</dbReference>
<dbReference type="Pfam" id="PF00400">
    <property type="entry name" value="WD40"/>
    <property type="match status" value="1"/>
</dbReference>
<dbReference type="GO" id="GO:0031901">
    <property type="term" value="C:early endosome membrane"/>
    <property type="evidence" value="ECO:0007669"/>
    <property type="project" value="UniProtKB-SubCell"/>
</dbReference>
<dbReference type="STRING" id="215637.A0A4P9ZSQ8"/>
<evidence type="ECO:0000256" key="1">
    <source>
        <dbReference type="ARBA" id="ARBA00004220"/>
    </source>
</evidence>
<evidence type="ECO:0000256" key="3">
    <source>
        <dbReference type="ARBA" id="ARBA00006128"/>
    </source>
</evidence>
<dbReference type="PROSITE" id="PS50294">
    <property type="entry name" value="WD_REPEATS_REGION"/>
    <property type="match status" value="1"/>
</dbReference>
<dbReference type="GO" id="GO:0141039">
    <property type="term" value="F:phosphatidylinositol 3-kinase inhibitor activity"/>
    <property type="evidence" value="ECO:0007669"/>
    <property type="project" value="InterPro"/>
</dbReference>
<dbReference type="PANTHER" id="PTHR13083:SF3">
    <property type="entry name" value="WD REPEAT-CONTAINING PROTEIN 91"/>
    <property type="match status" value="1"/>
</dbReference>
<dbReference type="InterPro" id="IPR056327">
    <property type="entry name" value="ARMC9_CTLH-like_dom"/>
</dbReference>
<accession>A0A4P9ZSQ8</accession>
<evidence type="ECO:0000313" key="9">
    <source>
        <dbReference type="EMBL" id="RKP36228.1"/>
    </source>
</evidence>
<sequence length="716" mass="79309">MNSVPYVDELIREYLVFRGFTTTLKAFDTDNRLDKDKGFQPEKISQHLIDLVAGLDIQGVIGYWRYLDLRFFSRLEEKYSSGVRFIEQELVRYCIITALKEKARTKVLECLEIYAPEMIHTSEWTRWFALPYVLMPQDDPYFRLYFTPQWQETFRTSLRNFIDTVFKHMPLPGLLGYQIDFLNRKSMQTEIQNLKATVRQLRGQLETSTMQTRAIQRKLDYTSAAAAAAATAAAVATAMSSSTNSSDHPECSTPPQPPPPAPATSTSTSMVGLPIKSIDRASISEGIRGFWGRSTGQNHPPESVRDSLSKSHSFSSRVSDLEVSRQATQSTDAADRRSIRSVSSLPIMENVPYTITSQEIYQEHSSEVVDARFSIDGNLIASFDTDGIIKVWSPSSALTKANVKITTVPQVTCVEWEPKASKVLLFIGTSSGLIKIYSTETKAVVHEFVCPNRHPRLTHLCCARSAALLVSISLSHHPTSPSTDMAASGSGGADQVPTSPLQLFPSIDSPPHSPGSTNGEAPSISSYQQTPSSPSVPLSATSMSVTSSCPISPSLSRRTLVSTWNWKTRAHQNSLEFDTMSPICSVRFNHNGQLMVIAEGCGKIRILDVITLSIITEWTIENQEICMAVFSFDENDIVCVNIRNQITRWSLHKPGTCTSTSVSGTATEISESNEFEPLDPHLVAMSDDAEHSVACINPFQAAIFVVYQNRQTTSDP</sequence>
<comment type="subcellular location">
    <subcellularLocation>
        <location evidence="1">Early endosome membrane</location>
        <topology evidence="1">Peripheral membrane protein</topology>
    </subcellularLocation>
    <subcellularLocation>
        <location evidence="2">Late endosome membrane</location>
    </subcellularLocation>
</comment>
<feature type="coiled-coil region" evidence="6">
    <location>
        <begin position="184"/>
        <end position="211"/>
    </location>
</feature>
<dbReference type="SUPFAM" id="SSF50978">
    <property type="entry name" value="WD40 repeat-like"/>
    <property type="match status" value="1"/>
</dbReference>
<dbReference type="OrthoDB" id="193023at2759"/>
<dbReference type="PANTHER" id="PTHR13083">
    <property type="entry name" value="WD REPEAT-CONTAINING PROTEIN 91"/>
    <property type="match status" value="1"/>
</dbReference>
<name>A0A4P9ZSQ8_9FUNG</name>
<dbReference type="GO" id="GO:0031902">
    <property type="term" value="C:late endosome membrane"/>
    <property type="evidence" value="ECO:0007669"/>
    <property type="project" value="UniProtKB-SubCell"/>
</dbReference>
<dbReference type="Proteomes" id="UP000268162">
    <property type="component" value="Unassembled WGS sequence"/>
</dbReference>
<feature type="region of interest" description="Disordered" evidence="7">
    <location>
        <begin position="480"/>
        <end position="541"/>
    </location>
</feature>
<evidence type="ECO:0000259" key="8">
    <source>
        <dbReference type="Pfam" id="PF23138"/>
    </source>
</evidence>
<evidence type="ECO:0000256" key="2">
    <source>
        <dbReference type="ARBA" id="ARBA00004414"/>
    </source>
</evidence>
<comment type="similarity">
    <text evidence="3">Belongs to the WD repeat WDR91 family.</text>
</comment>
<dbReference type="InterPro" id="IPR036322">
    <property type="entry name" value="WD40_repeat_dom_sf"/>
</dbReference>
<dbReference type="GO" id="GO:0045022">
    <property type="term" value="P:early endosome to late endosome transport"/>
    <property type="evidence" value="ECO:0007669"/>
    <property type="project" value="InterPro"/>
</dbReference>
<evidence type="ECO:0000256" key="7">
    <source>
        <dbReference type="SAM" id="MobiDB-lite"/>
    </source>
</evidence>
<dbReference type="AlphaFoldDB" id="A0A4P9ZSQ8"/>
<feature type="repeat" description="WD" evidence="5">
    <location>
        <begin position="361"/>
        <end position="393"/>
    </location>
</feature>
<reference evidence="10" key="1">
    <citation type="journal article" date="2018" name="Nat. Microbiol.">
        <title>Leveraging single-cell genomics to expand the fungal tree of life.</title>
        <authorList>
            <person name="Ahrendt S.R."/>
            <person name="Quandt C.A."/>
            <person name="Ciobanu D."/>
            <person name="Clum A."/>
            <person name="Salamov A."/>
            <person name="Andreopoulos B."/>
            <person name="Cheng J.F."/>
            <person name="Woyke T."/>
            <person name="Pelin A."/>
            <person name="Henrissat B."/>
            <person name="Reynolds N.K."/>
            <person name="Benny G.L."/>
            <person name="Smith M.E."/>
            <person name="James T.Y."/>
            <person name="Grigoriev I.V."/>
        </authorList>
    </citation>
    <scope>NUCLEOTIDE SEQUENCE [LARGE SCALE GENOMIC DNA]</scope>
    <source>
        <strain evidence="10">RSA 468</strain>
    </source>
</reference>
<feature type="domain" description="ARMC9 CTLH-like" evidence="8">
    <location>
        <begin position="52"/>
        <end position="167"/>
    </location>
</feature>
<proteinExistence type="inferred from homology"/>
<keyword evidence="6" id="KW-0175">Coiled coil</keyword>
<feature type="compositionally biased region" description="Polar residues" evidence="7">
    <location>
        <begin position="514"/>
        <end position="541"/>
    </location>
</feature>